<evidence type="ECO:0000313" key="2">
    <source>
        <dbReference type="EMBL" id="NLD25692.1"/>
    </source>
</evidence>
<dbReference type="EMBL" id="JAAZBX010000015">
    <property type="protein sequence ID" value="NLD25692.1"/>
    <property type="molecule type" value="Genomic_DNA"/>
</dbReference>
<evidence type="ECO:0000256" key="1">
    <source>
        <dbReference type="SAM" id="Phobius"/>
    </source>
</evidence>
<gene>
    <name evidence="2" type="ORF">GX656_03610</name>
</gene>
<name>A0A847D1G7_9BACT</name>
<comment type="caution">
    <text evidence="2">The sequence shown here is derived from an EMBL/GenBank/DDBJ whole genome shotgun (WGS) entry which is preliminary data.</text>
</comment>
<dbReference type="AlphaFoldDB" id="A0A847D1G7"/>
<protein>
    <submittedName>
        <fullName evidence="2">Uncharacterized protein</fullName>
    </submittedName>
</protein>
<evidence type="ECO:0000313" key="3">
    <source>
        <dbReference type="Proteomes" id="UP000545876"/>
    </source>
</evidence>
<keyword evidence="1" id="KW-1133">Transmembrane helix</keyword>
<dbReference type="Proteomes" id="UP000545876">
    <property type="component" value="Unassembled WGS sequence"/>
</dbReference>
<reference evidence="2 3" key="1">
    <citation type="journal article" date="2020" name="Biotechnol. Biofuels">
        <title>New insights from the biogas microbiome by comprehensive genome-resolved metagenomics of nearly 1600 species originating from multiple anaerobic digesters.</title>
        <authorList>
            <person name="Campanaro S."/>
            <person name="Treu L."/>
            <person name="Rodriguez-R L.M."/>
            <person name="Kovalovszki A."/>
            <person name="Ziels R.M."/>
            <person name="Maus I."/>
            <person name="Zhu X."/>
            <person name="Kougias P.G."/>
            <person name="Basile A."/>
            <person name="Luo G."/>
            <person name="Schluter A."/>
            <person name="Konstantinidis K.T."/>
            <person name="Angelidaki I."/>
        </authorList>
    </citation>
    <scope>NUCLEOTIDE SEQUENCE [LARGE SCALE GENOMIC DNA]</scope>
    <source>
        <strain evidence="2">AS06rmzACSIP_65</strain>
    </source>
</reference>
<feature type="transmembrane region" description="Helical" evidence="1">
    <location>
        <begin position="89"/>
        <end position="107"/>
    </location>
</feature>
<proteinExistence type="predicted"/>
<organism evidence="2 3">
    <name type="scientific">Candidatus Dojkabacteria bacterium</name>
    <dbReference type="NCBI Taxonomy" id="2099670"/>
    <lineage>
        <taxon>Bacteria</taxon>
        <taxon>Candidatus Dojkabacteria</taxon>
    </lineage>
</organism>
<sequence length="111" mass="12632">MEYVVLREQSISIVCSPHLVHVLKAQPQLLDMRVTMLAWVIETFMNQCAKQDILVFQEDAEEELLVHAETSLIVIVHPPQHRTIPAEQVPHIVGYAVLMVAILVIAYQDHV</sequence>
<keyword evidence="1" id="KW-0812">Transmembrane</keyword>
<keyword evidence="1" id="KW-0472">Membrane</keyword>
<accession>A0A847D1G7</accession>